<dbReference type="AlphaFoldDB" id="A0A7R7XAB8"/>
<dbReference type="CDD" id="cd12148">
    <property type="entry name" value="fungal_TF_MHR"/>
    <property type="match status" value="1"/>
</dbReference>
<dbReference type="RefSeq" id="XP_041549955.1">
    <property type="nucleotide sequence ID" value="XM_041702473.1"/>
</dbReference>
<evidence type="ECO:0000256" key="1">
    <source>
        <dbReference type="ARBA" id="ARBA00004123"/>
    </source>
</evidence>
<dbReference type="InterPro" id="IPR001138">
    <property type="entry name" value="Zn2Cys6_DnaBD"/>
</dbReference>
<dbReference type="GO" id="GO:0003677">
    <property type="term" value="F:DNA binding"/>
    <property type="evidence" value="ECO:0007669"/>
    <property type="project" value="UniProtKB-KW"/>
</dbReference>
<dbReference type="PROSITE" id="PS00463">
    <property type="entry name" value="ZN2_CY6_FUNGAL_1"/>
    <property type="match status" value="1"/>
</dbReference>
<name>A0A7R7XAB8_9EURO</name>
<evidence type="ECO:0000256" key="3">
    <source>
        <dbReference type="ARBA" id="ARBA00022833"/>
    </source>
</evidence>
<keyword evidence="11" id="KW-1185">Reference proteome</keyword>
<dbReference type="GO" id="GO:0006351">
    <property type="term" value="P:DNA-templated transcription"/>
    <property type="evidence" value="ECO:0007669"/>
    <property type="project" value="InterPro"/>
</dbReference>
<dbReference type="KEGG" id="apuu:APUU_10589A"/>
<evidence type="ECO:0000256" key="8">
    <source>
        <dbReference type="SAM" id="MobiDB-lite"/>
    </source>
</evidence>
<dbReference type="InterPro" id="IPR036864">
    <property type="entry name" value="Zn2-C6_fun-type_DNA-bd_sf"/>
</dbReference>
<dbReference type="PANTHER" id="PTHR31313:SF77">
    <property type="entry name" value="ZN(II)2CYS6 TRANSCRIPTION FACTOR (EUROFUNG)"/>
    <property type="match status" value="1"/>
</dbReference>
<keyword evidence="2" id="KW-0479">Metal-binding</keyword>
<evidence type="ECO:0000256" key="2">
    <source>
        <dbReference type="ARBA" id="ARBA00022723"/>
    </source>
</evidence>
<dbReference type="SMART" id="SM00906">
    <property type="entry name" value="Fungal_trans"/>
    <property type="match status" value="1"/>
</dbReference>
<evidence type="ECO:0000313" key="11">
    <source>
        <dbReference type="Proteomes" id="UP000654913"/>
    </source>
</evidence>
<dbReference type="PROSITE" id="PS50048">
    <property type="entry name" value="ZN2_CY6_FUNGAL_2"/>
    <property type="match status" value="1"/>
</dbReference>
<dbReference type="CDD" id="cd00067">
    <property type="entry name" value="GAL4"/>
    <property type="match status" value="1"/>
</dbReference>
<dbReference type="InterPro" id="IPR051615">
    <property type="entry name" value="Transcr_Regulatory_Elem"/>
</dbReference>
<keyword evidence="5" id="KW-0238">DNA-binding</keyword>
<accession>A0A7R7XAB8</accession>
<dbReference type="Gene3D" id="4.10.240.10">
    <property type="entry name" value="Zn(2)-C6 fungal-type DNA-binding domain"/>
    <property type="match status" value="1"/>
</dbReference>
<reference evidence="10" key="1">
    <citation type="submission" date="2021-01" db="EMBL/GenBank/DDBJ databases">
        <authorList>
            <consortium name="Aspergillus puulaauensis MK2 genome sequencing consortium"/>
            <person name="Kazuki M."/>
            <person name="Futagami T."/>
        </authorList>
    </citation>
    <scope>NUCLEOTIDE SEQUENCE</scope>
    <source>
        <strain evidence="10">MK2</strain>
    </source>
</reference>
<dbReference type="Pfam" id="PF04082">
    <property type="entry name" value="Fungal_trans"/>
    <property type="match status" value="1"/>
</dbReference>
<evidence type="ECO:0000256" key="6">
    <source>
        <dbReference type="ARBA" id="ARBA00023163"/>
    </source>
</evidence>
<keyword evidence="6" id="KW-0804">Transcription</keyword>
<evidence type="ECO:0000256" key="5">
    <source>
        <dbReference type="ARBA" id="ARBA00023125"/>
    </source>
</evidence>
<reference evidence="10" key="2">
    <citation type="submission" date="2021-02" db="EMBL/GenBank/DDBJ databases">
        <title>Aspergillus puulaauensis MK2 genome sequence.</title>
        <authorList>
            <person name="Futagami T."/>
            <person name="Mori K."/>
            <person name="Kadooka C."/>
            <person name="Tanaka T."/>
        </authorList>
    </citation>
    <scope>NUCLEOTIDE SEQUENCE</scope>
    <source>
        <strain evidence="10">MK2</strain>
    </source>
</reference>
<dbReference type="OrthoDB" id="2154091at2759"/>
<evidence type="ECO:0000259" key="9">
    <source>
        <dbReference type="PROSITE" id="PS50048"/>
    </source>
</evidence>
<dbReference type="Pfam" id="PF00172">
    <property type="entry name" value="Zn_clus"/>
    <property type="match status" value="1"/>
</dbReference>
<dbReference type="SMART" id="SM00066">
    <property type="entry name" value="GAL4"/>
    <property type="match status" value="1"/>
</dbReference>
<proteinExistence type="predicted"/>
<dbReference type="Proteomes" id="UP000654913">
    <property type="component" value="Chromosome 1"/>
</dbReference>
<dbReference type="GO" id="GO:0008270">
    <property type="term" value="F:zinc ion binding"/>
    <property type="evidence" value="ECO:0007669"/>
    <property type="project" value="InterPro"/>
</dbReference>
<evidence type="ECO:0000256" key="7">
    <source>
        <dbReference type="ARBA" id="ARBA00023242"/>
    </source>
</evidence>
<gene>
    <name evidence="10" type="ORF">APUU_10589A</name>
</gene>
<feature type="region of interest" description="Disordered" evidence="8">
    <location>
        <begin position="213"/>
        <end position="235"/>
    </location>
</feature>
<keyword evidence="3" id="KW-0862">Zinc</keyword>
<keyword evidence="7" id="KW-0539">Nucleus</keyword>
<dbReference type="PANTHER" id="PTHR31313">
    <property type="entry name" value="TY1 ENHANCER ACTIVATOR"/>
    <property type="match status" value="1"/>
</dbReference>
<dbReference type="GeneID" id="64967766"/>
<dbReference type="GO" id="GO:0005634">
    <property type="term" value="C:nucleus"/>
    <property type="evidence" value="ECO:0007669"/>
    <property type="project" value="UniProtKB-SubCell"/>
</dbReference>
<feature type="region of interest" description="Disordered" evidence="8">
    <location>
        <begin position="170"/>
        <end position="193"/>
    </location>
</feature>
<sequence length="795" mass="89058">MPPRPSYTKSARKHVTTACNPCREGKVKCDGVAPVCRNCRVKGKKCSYRQADDKRKIPLRITIGVLARRINQLSRFIQDHELEVPPMPDTDYSTIRGIFEASELVELEALSGREKVGGLGTSIARASVREVLEAEGRRPGVTPDDNIAIALQTPLSGPASEETTIAQGLLPPISSVYPPDAPNRASDEPVADESQNIVSTLIELADAGHFQTATRAPVIETDPSDSNEEEEEEDEVTNQLSCRLGKLQVTHDGQLRYFGSTSNFTLLDILVDITPSTPASIQKSTQETLDNADLGLTVDESFEKHMLQLYFAWHDPCLHVVSEEIFWRSRTRKIHDGVDTPYYSRALVDAMCAVGAAYEPKHHPDFVTFPRSLSEFFADRVKILLESELENPTLATIQTLVILSAYEASCTRDTRGWLYSGMAMRLASDLGLHLDMAPYVARGTIPSENAEVRRITFWAVYMSEQFWGYYLGRPTRSPMEGVTVSKPGWNSSLPPEKWKQYASPHLSSTNMANLPNPLGLVCYQWVSLYDCMIPLTDVLYGCCEISKHRLQELTFNTVESLRLWKANLPGELDIYEITHYLQPLPHVLALHMQYHQLMIHCHRPYISRNHIQPQKPPQGPGSSHARTMCVDSATSISNILTLYERYYTFRRANFQIVSFIFSAALILIFAMDPTGQGEQDRGLVAHLSTCFRALDEMGVQFESAKRTSTFLSALQREWSSRRRNVMSRGVKRKFDPGAYESQSAESLVNQNQTIHEAGSGIWGGDSGEVPPYALDFMEPDLCNILLSEGIPRSFI</sequence>
<keyword evidence="4" id="KW-0805">Transcription regulation</keyword>
<feature type="domain" description="Zn(2)-C6 fungal-type" evidence="9">
    <location>
        <begin position="18"/>
        <end position="48"/>
    </location>
</feature>
<feature type="compositionally biased region" description="Acidic residues" evidence="8">
    <location>
        <begin position="222"/>
        <end position="235"/>
    </location>
</feature>
<dbReference type="SUPFAM" id="SSF57701">
    <property type="entry name" value="Zn2/Cys6 DNA-binding domain"/>
    <property type="match status" value="1"/>
</dbReference>
<evidence type="ECO:0000256" key="4">
    <source>
        <dbReference type="ARBA" id="ARBA00023015"/>
    </source>
</evidence>
<dbReference type="InterPro" id="IPR007219">
    <property type="entry name" value="XnlR_reg_dom"/>
</dbReference>
<evidence type="ECO:0000313" key="10">
    <source>
        <dbReference type="EMBL" id="BCS17761.1"/>
    </source>
</evidence>
<dbReference type="EMBL" id="AP024443">
    <property type="protein sequence ID" value="BCS17761.1"/>
    <property type="molecule type" value="Genomic_DNA"/>
</dbReference>
<protein>
    <recommendedName>
        <fullName evidence="9">Zn(2)-C6 fungal-type domain-containing protein</fullName>
    </recommendedName>
</protein>
<dbReference type="GO" id="GO:0000981">
    <property type="term" value="F:DNA-binding transcription factor activity, RNA polymerase II-specific"/>
    <property type="evidence" value="ECO:0007669"/>
    <property type="project" value="InterPro"/>
</dbReference>
<organism evidence="10 11">
    <name type="scientific">Aspergillus puulaauensis</name>
    <dbReference type="NCBI Taxonomy" id="1220207"/>
    <lineage>
        <taxon>Eukaryota</taxon>
        <taxon>Fungi</taxon>
        <taxon>Dikarya</taxon>
        <taxon>Ascomycota</taxon>
        <taxon>Pezizomycotina</taxon>
        <taxon>Eurotiomycetes</taxon>
        <taxon>Eurotiomycetidae</taxon>
        <taxon>Eurotiales</taxon>
        <taxon>Aspergillaceae</taxon>
        <taxon>Aspergillus</taxon>
    </lineage>
</organism>
<comment type="subcellular location">
    <subcellularLocation>
        <location evidence="1">Nucleus</location>
    </subcellularLocation>
</comment>